<gene>
    <name evidence="4" type="ORF">FNK824_LOCUS18297</name>
    <name evidence="3" type="ORF">SEV965_LOCUS31112</name>
</gene>
<dbReference type="EMBL" id="CAJOBE010003035">
    <property type="protein sequence ID" value="CAF3857814.1"/>
    <property type="molecule type" value="Genomic_DNA"/>
</dbReference>
<evidence type="ECO:0000313" key="3">
    <source>
        <dbReference type="EMBL" id="CAF1394515.1"/>
    </source>
</evidence>
<name>A0A819EY94_9BILA</name>
<comment type="caution">
    <text evidence="4">The sequence shown here is derived from an EMBL/GenBank/DDBJ whole genome shotgun (WGS) entry which is preliminary data.</text>
</comment>
<reference evidence="4" key="1">
    <citation type="submission" date="2021-02" db="EMBL/GenBank/DDBJ databases">
        <authorList>
            <person name="Nowell W R."/>
        </authorList>
    </citation>
    <scope>NUCLEOTIDE SEQUENCE</scope>
</reference>
<evidence type="ECO:0000313" key="4">
    <source>
        <dbReference type="EMBL" id="CAF3857814.1"/>
    </source>
</evidence>
<keyword evidence="1" id="KW-0812">Transmembrane</keyword>
<dbReference type="Proteomes" id="UP000663889">
    <property type="component" value="Unassembled WGS sequence"/>
</dbReference>
<dbReference type="EMBL" id="CAJNOU010003510">
    <property type="protein sequence ID" value="CAF1394515.1"/>
    <property type="molecule type" value="Genomic_DNA"/>
</dbReference>
<sequence length="510" mass="57292">MFIVLLLLLDIYTAHCQTTTTTTTTPTPNRIYGCSFLNNTYSTNSAVSNQFQFPNHTSIILTASYTFLLSSLSISTFELGLIYPFSTLTYLVPFPVLFNCASIVRSCQLQTMAGTASISRDSEPIRVQLTQFNYTSTSIPLNQMGLYLKQGRYKLSNCSLNDGEYITEPNTIFNIQIQYEKSVGTPCNPSIDTCGTSSLTTCSSSSSTCTCLSTSSLVSYSDSFYCADTMNSSNCNIFPTRCVTWCNLTTNNLCICPINTLKIQRNNLYICELPVNSFNCSINDSIRRCPFGQICQNGQCTDDIIITTTTTMLTTIQPNNSNNSIDQRLRIALGVIAGLLGTSVLVLLGVFFWLRLRQKRRRIQAAKSPSPSFSSSTSSLYISPIQQQDQQQQQKQEEFPSKNTIYQLPFDNNYRKFTPIYRTDSFRQAVISGHRRINQTSEHISTKRDSFIEQASYYKDDVSLPIYSTLEFIVPSETKRIYHRNSNKINNDVYQVIIPSSSSSILTHSV</sequence>
<proteinExistence type="predicted"/>
<evidence type="ECO:0000256" key="1">
    <source>
        <dbReference type="SAM" id="Phobius"/>
    </source>
</evidence>
<dbReference type="CDD" id="cd12087">
    <property type="entry name" value="TM_EGFR-like"/>
    <property type="match status" value="1"/>
</dbReference>
<dbReference type="AlphaFoldDB" id="A0A819EY94"/>
<dbReference type="Proteomes" id="UP000663874">
    <property type="component" value="Unassembled WGS sequence"/>
</dbReference>
<keyword evidence="1" id="KW-0472">Membrane</keyword>
<keyword evidence="1" id="KW-1133">Transmembrane helix</keyword>
<evidence type="ECO:0000313" key="5">
    <source>
        <dbReference type="Proteomes" id="UP000663874"/>
    </source>
</evidence>
<organism evidence="4 5">
    <name type="scientific">Rotaria sordida</name>
    <dbReference type="NCBI Taxonomy" id="392033"/>
    <lineage>
        <taxon>Eukaryota</taxon>
        <taxon>Metazoa</taxon>
        <taxon>Spiralia</taxon>
        <taxon>Gnathifera</taxon>
        <taxon>Rotifera</taxon>
        <taxon>Eurotatoria</taxon>
        <taxon>Bdelloidea</taxon>
        <taxon>Philodinida</taxon>
        <taxon>Philodinidae</taxon>
        <taxon>Rotaria</taxon>
    </lineage>
</organism>
<feature type="transmembrane region" description="Helical" evidence="1">
    <location>
        <begin position="331"/>
        <end position="354"/>
    </location>
</feature>
<evidence type="ECO:0000256" key="2">
    <source>
        <dbReference type="SAM" id="SignalP"/>
    </source>
</evidence>
<feature type="signal peptide" evidence="2">
    <location>
        <begin position="1"/>
        <end position="16"/>
    </location>
</feature>
<protein>
    <submittedName>
        <fullName evidence="4">Uncharacterized protein</fullName>
    </submittedName>
</protein>
<keyword evidence="2" id="KW-0732">Signal</keyword>
<feature type="chain" id="PRO_5036235067" evidence="2">
    <location>
        <begin position="17"/>
        <end position="510"/>
    </location>
</feature>
<accession>A0A819EY94</accession>